<dbReference type="AlphaFoldDB" id="A0A8H7MZJ8"/>
<name>A0A8H7MZJ8_BIOOC</name>
<dbReference type="Proteomes" id="UP000616885">
    <property type="component" value="Unassembled WGS sequence"/>
</dbReference>
<protein>
    <submittedName>
        <fullName evidence="1">Uncharacterized protein</fullName>
    </submittedName>
</protein>
<proteinExistence type="predicted"/>
<reference evidence="1" key="1">
    <citation type="submission" date="2020-10" db="EMBL/GenBank/DDBJ databases">
        <title>High-Quality Genome Resource of Clonostachys rosea strain S41 by Oxford Nanopore Long-Read Sequencing.</title>
        <authorList>
            <person name="Wang H."/>
        </authorList>
    </citation>
    <scope>NUCLEOTIDE SEQUENCE</scope>
    <source>
        <strain evidence="1">S41</strain>
    </source>
</reference>
<dbReference type="EMBL" id="JADCTT010000009">
    <property type="protein sequence ID" value="KAF9748272.1"/>
    <property type="molecule type" value="Genomic_DNA"/>
</dbReference>
<gene>
    <name evidence="1" type="ORF">IM811_017777</name>
</gene>
<evidence type="ECO:0000313" key="2">
    <source>
        <dbReference type="Proteomes" id="UP000616885"/>
    </source>
</evidence>
<evidence type="ECO:0000313" key="1">
    <source>
        <dbReference type="EMBL" id="KAF9748272.1"/>
    </source>
</evidence>
<accession>A0A8H7MZJ8</accession>
<sequence length="216" mass="23848">MPPTCLTCRLLADCLHRYEESLACNIPYSEPRDFFLGSPADIQSRSTATGCTSCQSILLSTDHSPSSILTAHLSAEQPRVSVVAGEPDDRGITAALASRREFLHTSGVDKDLSISYFLTTRNVTPQEPCARIVSPSHVDTKLIKSWIAHCDVSHKHICHRPYDTYLLPNAPLSFIDVHNLCIVSPPPSGKMIRRTGTSHLVMSGALLRSNWRLKRT</sequence>
<comment type="caution">
    <text evidence="1">The sequence shown here is derived from an EMBL/GenBank/DDBJ whole genome shotgun (WGS) entry which is preliminary data.</text>
</comment>
<organism evidence="1 2">
    <name type="scientific">Bionectria ochroleuca</name>
    <name type="common">Gliocladium roseum</name>
    <dbReference type="NCBI Taxonomy" id="29856"/>
    <lineage>
        <taxon>Eukaryota</taxon>
        <taxon>Fungi</taxon>
        <taxon>Dikarya</taxon>
        <taxon>Ascomycota</taxon>
        <taxon>Pezizomycotina</taxon>
        <taxon>Sordariomycetes</taxon>
        <taxon>Hypocreomycetidae</taxon>
        <taxon>Hypocreales</taxon>
        <taxon>Bionectriaceae</taxon>
        <taxon>Clonostachys</taxon>
    </lineage>
</organism>